<feature type="transmembrane region" description="Helical" evidence="7">
    <location>
        <begin position="414"/>
        <end position="431"/>
    </location>
</feature>
<dbReference type="STRING" id="1507870.A0A1V8SJQ6"/>
<keyword evidence="5 7" id="KW-0472">Membrane</keyword>
<evidence type="ECO:0000256" key="3">
    <source>
        <dbReference type="ARBA" id="ARBA00022692"/>
    </source>
</evidence>
<keyword evidence="2" id="KW-0813">Transport</keyword>
<feature type="transmembrane region" description="Helical" evidence="7">
    <location>
        <begin position="325"/>
        <end position="347"/>
    </location>
</feature>
<sequence>MASAVEHDVKRENMATVRSIGGRATGDRDTDQAYAFLKAHAAEGAVSELAFAPIRRKVDWRLIPVLFLVYAMNLIDKVSLNYAAVMGLPKDLKLGGNDITNTATAFFAAYLFAEVPTVFILNKFPAGKWLAINVVGWGIACACTAAAKNYATLVTARVFLGMFEAPVVPCMILISSQYYTKREQSSRFAFWYCGLGVGQIVGGLLSFAFQHVQNPHFQGWRIMWLVLGTVTVMLGVVTWFALPDSPMAARFLTDAEKSAVLQHVSVNRTGVLNTHFKPAQILEAAGDPQIWLLALMTVLPSISAGVVTTYSATLIRGFGYSSKTAALLNVPSGAISIVACLTCAFAIQYGSNRWAWYIACCIPGIIAGALLSFLPKSSKGGLLAGIYLINCITPTVIITYQWTASNTGGATKRAFASTLMSAAFGVGNILGPQTFQARDAPRYLPAKHAVLATQCAAAALALVLLAYYKWSNGRRDREGHVGDEASNAFNEERWANLTDKQNKAFRYMY</sequence>
<dbReference type="FunFam" id="1.20.1250.20:FF:000064">
    <property type="entry name" value="MFS allantoate transporter"/>
    <property type="match status" value="1"/>
</dbReference>
<dbReference type="GO" id="GO:0022857">
    <property type="term" value="F:transmembrane transporter activity"/>
    <property type="evidence" value="ECO:0007669"/>
    <property type="project" value="InterPro"/>
</dbReference>
<comment type="caution">
    <text evidence="9">The sequence shown here is derived from an EMBL/GenBank/DDBJ whole genome shotgun (WGS) entry which is preliminary data.</text>
</comment>
<feature type="transmembrane region" description="Helical" evidence="7">
    <location>
        <begin position="290"/>
        <end position="313"/>
    </location>
</feature>
<reference evidence="10" key="1">
    <citation type="submission" date="2017-03" db="EMBL/GenBank/DDBJ databases">
        <title>Genomes of endolithic fungi from Antarctica.</title>
        <authorList>
            <person name="Coleine C."/>
            <person name="Masonjones S."/>
            <person name="Stajich J.E."/>
        </authorList>
    </citation>
    <scope>NUCLEOTIDE SEQUENCE [LARGE SCALE GENOMIC DNA]</scope>
    <source>
        <strain evidence="10">CCFEE 5527</strain>
    </source>
</reference>
<protein>
    <recommendedName>
        <fullName evidence="8">Major facilitator superfamily (MFS) profile domain-containing protein</fullName>
    </recommendedName>
</protein>
<dbReference type="Pfam" id="PF07690">
    <property type="entry name" value="MFS_1"/>
    <property type="match status" value="1"/>
</dbReference>
<comment type="similarity">
    <text evidence="6">Belongs to the major facilitator superfamily. Allantoate permease family.</text>
</comment>
<organism evidence="9 10">
    <name type="scientific">Cryoendolithus antarcticus</name>
    <dbReference type="NCBI Taxonomy" id="1507870"/>
    <lineage>
        <taxon>Eukaryota</taxon>
        <taxon>Fungi</taxon>
        <taxon>Dikarya</taxon>
        <taxon>Ascomycota</taxon>
        <taxon>Pezizomycotina</taxon>
        <taxon>Dothideomycetes</taxon>
        <taxon>Dothideomycetidae</taxon>
        <taxon>Cladosporiales</taxon>
        <taxon>Cladosporiaceae</taxon>
        <taxon>Cryoendolithus</taxon>
    </lineage>
</organism>
<dbReference type="PANTHER" id="PTHR43791:SF40">
    <property type="entry name" value="THIAMINE PATHWAY TRANSPORTER THI73"/>
    <property type="match status" value="1"/>
</dbReference>
<dbReference type="GO" id="GO:0016020">
    <property type="term" value="C:membrane"/>
    <property type="evidence" value="ECO:0007669"/>
    <property type="project" value="UniProtKB-SubCell"/>
</dbReference>
<evidence type="ECO:0000256" key="5">
    <source>
        <dbReference type="ARBA" id="ARBA00023136"/>
    </source>
</evidence>
<proteinExistence type="inferred from homology"/>
<dbReference type="PANTHER" id="PTHR43791">
    <property type="entry name" value="PERMEASE-RELATED"/>
    <property type="match status" value="1"/>
</dbReference>
<evidence type="ECO:0000256" key="1">
    <source>
        <dbReference type="ARBA" id="ARBA00004141"/>
    </source>
</evidence>
<evidence type="ECO:0000313" key="10">
    <source>
        <dbReference type="Proteomes" id="UP000192596"/>
    </source>
</evidence>
<feature type="transmembrane region" description="Helical" evidence="7">
    <location>
        <begin position="188"/>
        <end position="210"/>
    </location>
</feature>
<dbReference type="InterPro" id="IPR020846">
    <property type="entry name" value="MFS_dom"/>
</dbReference>
<dbReference type="InterPro" id="IPR036259">
    <property type="entry name" value="MFS_trans_sf"/>
</dbReference>
<dbReference type="InParanoid" id="A0A1V8SJQ6"/>
<evidence type="ECO:0000256" key="2">
    <source>
        <dbReference type="ARBA" id="ARBA00022448"/>
    </source>
</evidence>
<dbReference type="SUPFAM" id="SSF103473">
    <property type="entry name" value="MFS general substrate transporter"/>
    <property type="match status" value="1"/>
</dbReference>
<feature type="transmembrane region" description="Helical" evidence="7">
    <location>
        <begin position="62"/>
        <end position="83"/>
    </location>
</feature>
<feature type="transmembrane region" description="Helical" evidence="7">
    <location>
        <begin position="380"/>
        <end position="402"/>
    </location>
</feature>
<feature type="transmembrane region" description="Helical" evidence="7">
    <location>
        <begin position="153"/>
        <end position="176"/>
    </location>
</feature>
<accession>A0A1V8SJQ6</accession>
<feature type="transmembrane region" description="Helical" evidence="7">
    <location>
        <begin position="129"/>
        <end position="147"/>
    </location>
</feature>
<keyword evidence="4 7" id="KW-1133">Transmembrane helix</keyword>
<feature type="transmembrane region" description="Helical" evidence="7">
    <location>
        <begin position="451"/>
        <end position="468"/>
    </location>
</feature>
<name>A0A1V8SJQ6_9PEZI</name>
<keyword evidence="10" id="KW-1185">Reference proteome</keyword>
<evidence type="ECO:0000259" key="8">
    <source>
        <dbReference type="PROSITE" id="PS50850"/>
    </source>
</evidence>
<gene>
    <name evidence="9" type="ORF">B0A48_14349</name>
</gene>
<dbReference type="EMBL" id="NAJO01000040">
    <property type="protein sequence ID" value="OQN99372.1"/>
    <property type="molecule type" value="Genomic_DNA"/>
</dbReference>
<evidence type="ECO:0000256" key="4">
    <source>
        <dbReference type="ARBA" id="ARBA00022989"/>
    </source>
</evidence>
<dbReference type="OrthoDB" id="6730379at2759"/>
<dbReference type="AlphaFoldDB" id="A0A1V8SJQ6"/>
<dbReference type="InterPro" id="IPR011701">
    <property type="entry name" value="MFS"/>
</dbReference>
<feature type="domain" description="Major facilitator superfamily (MFS) profile" evidence="8">
    <location>
        <begin position="62"/>
        <end position="473"/>
    </location>
</feature>
<dbReference type="PROSITE" id="PS50850">
    <property type="entry name" value="MFS"/>
    <property type="match status" value="1"/>
</dbReference>
<dbReference type="Gene3D" id="1.20.1250.20">
    <property type="entry name" value="MFS general substrate transporter like domains"/>
    <property type="match status" value="1"/>
</dbReference>
<evidence type="ECO:0000313" key="9">
    <source>
        <dbReference type="EMBL" id="OQN99372.1"/>
    </source>
</evidence>
<feature type="transmembrane region" description="Helical" evidence="7">
    <location>
        <begin position="103"/>
        <end position="122"/>
    </location>
</feature>
<keyword evidence="3 7" id="KW-0812">Transmembrane</keyword>
<comment type="subcellular location">
    <subcellularLocation>
        <location evidence="1">Membrane</location>
        <topology evidence="1">Multi-pass membrane protein</topology>
    </subcellularLocation>
</comment>
<evidence type="ECO:0000256" key="6">
    <source>
        <dbReference type="ARBA" id="ARBA00037968"/>
    </source>
</evidence>
<dbReference type="Proteomes" id="UP000192596">
    <property type="component" value="Unassembled WGS sequence"/>
</dbReference>
<feature type="transmembrane region" description="Helical" evidence="7">
    <location>
        <begin position="222"/>
        <end position="242"/>
    </location>
</feature>
<dbReference type="FunCoup" id="A0A1V8SJQ6">
    <property type="interactions" value="225"/>
</dbReference>
<feature type="transmembrane region" description="Helical" evidence="7">
    <location>
        <begin position="354"/>
        <end position="374"/>
    </location>
</feature>
<evidence type="ECO:0000256" key="7">
    <source>
        <dbReference type="SAM" id="Phobius"/>
    </source>
</evidence>